<dbReference type="AlphaFoldDB" id="A0A3E2H5T7"/>
<dbReference type="GO" id="GO:0006790">
    <property type="term" value="P:sulfur compound metabolic process"/>
    <property type="evidence" value="ECO:0007669"/>
    <property type="project" value="TreeGrafter"/>
</dbReference>
<gene>
    <name evidence="8" type="ORF">B7463_g7581</name>
</gene>
<name>A0A3E2H5T7_SCYLI</name>
<proteinExistence type="inferred from homology"/>
<keyword evidence="4" id="KW-0223">Dioxygenase</keyword>
<feature type="domain" description="TauD/TfdA-like" evidence="7">
    <location>
        <begin position="22"/>
        <end position="274"/>
    </location>
</feature>
<evidence type="ECO:0000256" key="1">
    <source>
        <dbReference type="ARBA" id="ARBA00001954"/>
    </source>
</evidence>
<evidence type="ECO:0000256" key="4">
    <source>
        <dbReference type="ARBA" id="ARBA00022964"/>
    </source>
</evidence>
<accession>A0A3E2H5T7</accession>
<feature type="non-terminal residue" evidence="8">
    <location>
        <position position="286"/>
    </location>
</feature>
<evidence type="ECO:0000256" key="5">
    <source>
        <dbReference type="ARBA" id="ARBA00023002"/>
    </source>
</evidence>
<comment type="cofactor">
    <cofactor evidence="1">
        <name>Fe(2+)</name>
        <dbReference type="ChEBI" id="CHEBI:29033"/>
    </cofactor>
</comment>
<dbReference type="InterPro" id="IPR051323">
    <property type="entry name" value="AtsK-like"/>
</dbReference>
<dbReference type="GO" id="GO:0046872">
    <property type="term" value="F:metal ion binding"/>
    <property type="evidence" value="ECO:0007669"/>
    <property type="project" value="UniProtKB-KW"/>
</dbReference>
<dbReference type="GO" id="GO:0016706">
    <property type="term" value="F:2-oxoglutarate-dependent dioxygenase activity"/>
    <property type="evidence" value="ECO:0007669"/>
    <property type="project" value="TreeGrafter"/>
</dbReference>
<evidence type="ECO:0000259" key="7">
    <source>
        <dbReference type="Pfam" id="PF02668"/>
    </source>
</evidence>
<keyword evidence="5" id="KW-0560">Oxidoreductase</keyword>
<evidence type="ECO:0000313" key="8">
    <source>
        <dbReference type="EMBL" id="RFU28760.1"/>
    </source>
</evidence>
<comment type="caution">
    <text evidence="8">The sequence shown here is derived from an EMBL/GenBank/DDBJ whole genome shotgun (WGS) entry which is preliminary data.</text>
</comment>
<dbReference type="Pfam" id="PF02668">
    <property type="entry name" value="TauD"/>
    <property type="match status" value="1"/>
</dbReference>
<dbReference type="GO" id="GO:0005737">
    <property type="term" value="C:cytoplasm"/>
    <property type="evidence" value="ECO:0007669"/>
    <property type="project" value="TreeGrafter"/>
</dbReference>
<evidence type="ECO:0000256" key="6">
    <source>
        <dbReference type="ARBA" id="ARBA00023004"/>
    </source>
</evidence>
<evidence type="ECO:0000256" key="2">
    <source>
        <dbReference type="ARBA" id="ARBA00005896"/>
    </source>
</evidence>
<reference evidence="8 9" key="1">
    <citation type="submission" date="2018-05" db="EMBL/GenBank/DDBJ databases">
        <title>Draft genome sequence of Scytalidium lignicola DSM 105466, a ubiquitous saprotrophic fungus.</title>
        <authorList>
            <person name="Buettner E."/>
            <person name="Gebauer A.M."/>
            <person name="Hofrichter M."/>
            <person name="Liers C."/>
            <person name="Kellner H."/>
        </authorList>
    </citation>
    <scope>NUCLEOTIDE SEQUENCE [LARGE SCALE GENOMIC DNA]</scope>
    <source>
        <strain evidence="8 9">DSM 105466</strain>
    </source>
</reference>
<dbReference type="PANTHER" id="PTHR30468:SF1">
    <property type="entry name" value="ALPHA-KETOGLUTARATE-DEPENDENT SULFONATE DIOXYGENASE"/>
    <property type="match status" value="1"/>
</dbReference>
<protein>
    <recommendedName>
        <fullName evidence="7">TauD/TfdA-like domain-containing protein</fullName>
    </recommendedName>
</protein>
<dbReference type="EMBL" id="NCSJ02000152">
    <property type="protein sequence ID" value="RFU28760.1"/>
    <property type="molecule type" value="Genomic_DNA"/>
</dbReference>
<evidence type="ECO:0000313" key="9">
    <source>
        <dbReference type="Proteomes" id="UP000258309"/>
    </source>
</evidence>
<dbReference type="InterPro" id="IPR042098">
    <property type="entry name" value="TauD-like_sf"/>
</dbReference>
<evidence type="ECO:0000256" key="3">
    <source>
        <dbReference type="ARBA" id="ARBA00022723"/>
    </source>
</evidence>
<dbReference type="SUPFAM" id="SSF51197">
    <property type="entry name" value="Clavaminate synthase-like"/>
    <property type="match status" value="1"/>
</dbReference>
<dbReference type="Proteomes" id="UP000258309">
    <property type="component" value="Unassembled WGS sequence"/>
</dbReference>
<keyword evidence="6" id="KW-0408">Iron</keyword>
<comment type="similarity">
    <text evidence="2">Belongs to the TfdA dioxygenase family.</text>
</comment>
<keyword evidence="9" id="KW-1185">Reference proteome</keyword>
<sequence length="286" mass="32142">MPLTTTVTSEPSTETKVHYFKVVPYSPHVGAEILDIDLTQPLSKDVVKALYEVFLRYGVLFFRDQHLSFDDHIRFAGYFGGGPGKHVGVKPISTATDNPLVRRFHYDEKSTRISGESFHSDQSCAAIPPMGSILYNHIVPKDGGGDTLFGNMYAAYDALSPGMQTYLEGLSAVHDGTRIFGPGTPISTHPVIPQHPETGRKLIYVNSDFTREIIGVPKLESDRILAFLLEHVAKPEWQCRFRWQAHSVAFWDNRCLQHKAIWDYWPNVRSGYRVQIEGTEPPKAAV</sequence>
<keyword evidence="3" id="KW-0479">Metal-binding</keyword>
<organism evidence="8 9">
    <name type="scientific">Scytalidium lignicola</name>
    <name type="common">Hyphomycete</name>
    <dbReference type="NCBI Taxonomy" id="5539"/>
    <lineage>
        <taxon>Eukaryota</taxon>
        <taxon>Fungi</taxon>
        <taxon>Dikarya</taxon>
        <taxon>Ascomycota</taxon>
        <taxon>Pezizomycotina</taxon>
        <taxon>Leotiomycetes</taxon>
        <taxon>Leotiomycetes incertae sedis</taxon>
        <taxon>Scytalidium</taxon>
    </lineage>
</organism>
<feature type="non-terminal residue" evidence="8">
    <location>
        <position position="1"/>
    </location>
</feature>
<dbReference type="PANTHER" id="PTHR30468">
    <property type="entry name" value="ALPHA-KETOGLUTARATE-DEPENDENT SULFONATE DIOXYGENASE"/>
    <property type="match status" value="1"/>
</dbReference>
<dbReference type="Gene3D" id="3.60.130.10">
    <property type="entry name" value="Clavaminate synthase-like"/>
    <property type="match status" value="1"/>
</dbReference>
<dbReference type="OrthoDB" id="10257314at2759"/>
<dbReference type="InterPro" id="IPR003819">
    <property type="entry name" value="TauD/TfdA-like"/>
</dbReference>
<dbReference type="OMA" id="HVAKPEW"/>